<keyword evidence="5" id="KW-1185">Reference proteome</keyword>
<gene>
    <name evidence="4" type="ORF">ACFOEJ_14210</name>
</gene>
<feature type="domain" description="Isochorismatase-like" evidence="3">
    <location>
        <begin position="20"/>
        <end position="194"/>
    </location>
</feature>
<proteinExistence type="inferred from homology"/>
<organism evidence="4 5">
    <name type="scientific">Planomicrobium okeanokoites</name>
    <name type="common">Planococcus okeanokoites</name>
    <name type="synonym">Flavobacterium okeanokoites</name>
    <dbReference type="NCBI Taxonomy" id="244"/>
    <lineage>
        <taxon>Bacteria</taxon>
        <taxon>Bacillati</taxon>
        <taxon>Bacillota</taxon>
        <taxon>Bacilli</taxon>
        <taxon>Bacillales</taxon>
        <taxon>Caryophanaceae</taxon>
        <taxon>Planomicrobium</taxon>
    </lineage>
</organism>
<dbReference type="PANTHER" id="PTHR43540">
    <property type="entry name" value="PEROXYUREIDOACRYLATE/UREIDOACRYLATE AMIDOHYDROLASE-RELATED"/>
    <property type="match status" value="1"/>
</dbReference>
<comment type="caution">
    <text evidence="4">The sequence shown here is derived from an EMBL/GenBank/DDBJ whole genome shotgun (WGS) entry which is preliminary data.</text>
</comment>
<dbReference type="RefSeq" id="WP_117312771.1">
    <property type="nucleotide sequence ID" value="NZ_JBHRUJ010000017.1"/>
</dbReference>
<dbReference type="PANTHER" id="PTHR43540:SF1">
    <property type="entry name" value="ISOCHORISMATASE HYDROLASE"/>
    <property type="match status" value="1"/>
</dbReference>
<dbReference type="Pfam" id="PF00857">
    <property type="entry name" value="Isochorismatase"/>
    <property type="match status" value="1"/>
</dbReference>
<dbReference type="Proteomes" id="UP001595625">
    <property type="component" value="Unassembled WGS sequence"/>
</dbReference>
<evidence type="ECO:0000313" key="5">
    <source>
        <dbReference type="Proteomes" id="UP001595625"/>
    </source>
</evidence>
<accession>A0ABV7KRW0</accession>
<reference evidence="5" key="1">
    <citation type="journal article" date="2019" name="Int. J. Syst. Evol. Microbiol.">
        <title>The Global Catalogue of Microorganisms (GCM) 10K type strain sequencing project: providing services to taxonomists for standard genome sequencing and annotation.</title>
        <authorList>
            <consortium name="The Broad Institute Genomics Platform"/>
            <consortium name="The Broad Institute Genome Sequencing Center for Infectious Disease"/>
            <person name="Wu L."/>
            <person name="Ma J."/>
        </authorList>
    </citation>
    <scope>NUCLEOTIDE SEQUENCE [LARGE SCALE GENOMIC DNA]</scope>
    <source>
        <strain evidence="5">CCM 320</strain>
    </source>
</reference>
<sequence length="211" mass="23735">MKFDQFEGFGNYTGLGSSPAIIVIDFMNGFTDPQSPLGTDFEDEIKSTRELLGVAREHSVPIIFTTVIYEDHFQDGAHFVKKIPALKILKEDSDWVKIDSRLERDRTKEPLIIKKFASAFFGTNLASLLSYHKVDTAILAGCTTSGCVRATAVDALQHGYRVVIPEECVGDRSQKAHEANLYDIQTKYGDVVQLDDLKKYFLNMKGDKRYV</sequence>
<dbReference type="InterPro" id="IPR000868">
    <property type="entry name" value="Isochorismatase-like_dom"/>
</dbReference>
<dbReference type="EMBL" id="JBHRUJ010000017">
    <property type="protein sequence ID" value="MFC3212237.1"/>
    <property type="molecule type" value="Genomic_DNA"/>
</dbReference>
<dbReference type="InterPro" id="IPR050272">
    <property type="entry name" value="Isochorismatase-like_hydrls"/>
</dbReference>
<evidence type="ECO:0000259" key="3">
    <source>
        <dbReference type="Pfam" id="PF00857"/>
    </source>
</evidence>
<name>A0ABV7KRW0_PLAOK</name>
<evidence type="ECO:0000256" key="1">
    <source>
        <dbReference type="ARBA" id="ARBA00006336"/>
    </source>
</evidence>
<evidence type="ECO:0000256" key="2">
    <source>
        <dbReference type="ARBA" id="ARBA00022801"/>
    </source>
</evidence>
<protein>
    <submittedName>
        <fullName evidence="4">Isochorismatase family protein</fullName>
    </submittedName>
</protein>
<comment type="similarity">
    <text evidence="1">Belongs to the isochorismatase family.</text>
</comment>
<dbReference type="SUPFAM" id="SSF52499">
    <property type="entry name" value="Isochorismatase-like hydrolases"/>
    <property type="match status" value="1"/>
</dbReference>
<keyword evidence="2" id="KW-0378">Hydrolase</keyword>
<dbReference type="InterPro" id="IPR036380">
    <property type="entry name" value="Isochorismatase-like_sf"/>
</dbReference>
<evidence type="ECO:0000313" key="4">
    <source>
        <dbReference type="EMBL" id="MFC3212237.1"/>
    </source>
</evidence>
<dbReference type="Gene3D" id="3.40.50.850">
    <property type="entry name" value="Isochorismatase-like"/>
    <property type="match status" value="1"/>
</dbReference>